<reference evidence="5 6" key="1">
    <citation type="submission" date="2018-02" db="EMBL/GenBank/DDBJ databases">
        <title>Metagenomics reveals mixed infection of spiroplasma and phytoplasma in chicory.</title>
        <authorList>
            <person name="Polano C."/>
            <person name="Moruzzi S."/>
            <person name="Ermacora P."/>
            <person name="Ferrini F."/>
            <person name="Martini M."/>
            <person name="Firrao G."/>
        </authorList>
    </citation>
    <scope>NUCLEOTIDE SEQUENCE [LARGE SCALE GENOMIC DNA]</scope>
    <source>
        <strain evidence="5 6">ChiP</strain>
    </source>
</reference>
<dbReference type="AlphaFoldDB" id="A0A2S8NUS2"/>
<dbReference type="Proteomes" id="UP000238672">
    <property type="component" value="Unassembled WGS sequence"/>
</dbReference>
<proteinExistence type="predicted"/>
<comment type="catalytic activity">
    <reaction evidence="4">
        <text>apo-[citrate lyase ACP] + 2'-(5''-triphospho-alpha-D-ribosyl)-3'-dephospho-CoA = holo-[citrate lyase ACP] + diphosphate</text>
        <dbReference type="Rhea" id="RHEA:16333"/>
        <dbReference type="Rhea" id="RHEA-COMP:10157"/>
        <dbReference type="Rhea" id="RHEA-COMP:10158"/>
        <dbReference type="ChEBI" id="CHEBI:29999"/>
        <dbReference type="ChEBI" id="CHEBI:33019"/>
        <dbReference type="ChEBI" id="CHEBI:61378"/>
        <dbReference type="ChEBI" id="CHEBI:82683"/>
        <dbReference type="EC" id="2.7.7.61"/>
    </reaction>
</comment>
<dbReference type="EC" id="2.7.7.61" evidence="1"/>
<accession>A0A2S8NUS2</accession>
<organism evidence="5 6">
    <name type="scientific">Candidatus Phytoplasma phoenicium</name>
    <dbReference type="NCBI Taxonomy" id="198422"/>
    <lineage>
        <taxon>Bacteria</taxon>
        <taxon>Bacillati</taxon>
        <taxon>Mycoplasmatota</taxon>
        <taxon>Mollicutes</taxon>
        <taxon>Acholeplasmatales</taxon>
        <taxon>Acholeplasmataceae</taxon>
        <taxon>Candidatus Phytoplasma</taxon>
        <taxon>16SrIX (Pigeon pea witches'-broom group)</taxon>
    </lineage>
</organism>
<evidence type="ECO:0000256" key="2">
    <source>
        <dbReference type="ARBA" id="ARBA00022679"/>
    </source>
</evidence>
<protein>
    <recommendedName>
        <fullName evidence="1">citrate lyase holo-[acyl-carrier protein] synthase</fullName>
        <ecNumber evidence="1">2.7.7.61</ecNumber>
    </recommendedName>
</protein>
<name>A0A2S8NUS2_9MOLU</name>
<comment type="caution">
    <text evidence="5">The sequence shown here is derived from an EMBL/GenBank/DDBJ whole genome shotgun (WGS) entry which is preliminary data.</text>
</comment>
<sequence length="179" mass="21337">MKKVLVKDILHAKEKRFFLQKKLLQKYQQSLIVINLNIPGAKKNKKLYQIFFNKVVKPKWWFFLQKQQLKSKIMLTQELKDLAGIGLIIVYQENYPSFLKILKKKFLYLEQIEKNFMLVDIDLIDPLHRFISRIDLQQLPRNCFLCSQPAKICAIQKKHSTENLIFFVDSLIIKALEQI</sequence>
<keyword evidence="3" id="KW-0548">Nucleotidyltransferase</keyword>
<dbReference type="GO" id="GO:0016829">
    <property type="term" value="F:lyase activity"/>
    <property type="evidence" value="ECO:0007669"/>
    <property type="project" value="UniProtKB-KW"/>
</dbReference>
<keyword evidence="5" id="KW-0456">Lyase</keyword>
<keyword evidence="6" id="KW-1185">Reference proteome</keyword>
<dbReference type="GO" id="GO:0050519">
    <property type="term" value="F:holo-citrate lyase synthase activity"/>
    <property type="evidence" value="ECO:0007669"/>
    <property type="project" value="UniProtKB-EC"/>
</dbReference>
<dbReference type="EMBL" id="PUUG01000032">
    <property type="protein sequence ID" value="PQP79747.1"/>
    <property type="molecule type" value="Genomic_DNA"/>
</dbReference>
<evidence type="ECO:0000313" key="6">
    <source>
        <dbReference type="Proteomes" id="UP000238672"/>
    </source>
</evidence>
<dbReference type="NCBIfam" id="TIGR03124">
    <property type="entry name" value="citrate_citX"/>
    <property type="match status" value="1"/>
</dbReference>
<keyword evidence="2" id="KW-0808">Transferase</keyword>
<dbReference type="Pfam" id="PF03802">
    <property type="entry name" value="CitX"/>
    <property type="match status" value="1"/>
</dbReference>
<evidence type="ECO:0000256" key="3">
    <source>
        <dbReference type="ARBA" id="ARBA00022695"/>
    </source>
</evidence>
<gene>
    <name evidence="5" type="primary">citX</name>
    <name evidence="5" type="ORF">C6B37_01315</name>
</gene>
<evidence type="ECO:0000313" key="5">
    <source>
        <dbReference type="EMBL" id="PQP79747.1"/>
    </source>
</evidence>
<dbReference type="GO" id="GO:0051191">
    <property type="term" value="P:prosthetic group biosynthetic process"/>
    <property type="evidence" value="ECO:0007669"/>
    <property type="project" value="InterPro"/>
</dbReference>
<evidence type="ECO:0000256" key="1">
    <source>
        <dbReference type="ARBA" id="ARBA00012524"/>
    </source>
</evidence>
<dbReference type="InterPro" id="IPR005551">
    <property type="entry name" value="CitX"/>
</dbReference>
<evidence type="ECO:0000256" key="4">
    <source>
        <dbReference type="ARBA" id="ARBA00048574"/>
    </source>
</evidence>